<dbReference type="EMBL" id="VSSQ01025544">
    <property type="protein sequence ID" value="MPM73749.1"/>
    <property type="molecule type" value="Genomic_DNA"/>
</dbReference>
<protein>
    <submittedName>
        <fullName evidence="1">Uncharacterized protein</fullName>
    </submittedName>
</protein>
<proteinExistence type="predicted"/>
<sequence length="93" mass="10165">MDLTQPAPGTGGIPAHIVGDLHQIRGQRLQRPVGKRQRILTGQGVEFIFIRDEFRPRQLREIPADLHVELLGRVQAGAHGGAADGQTPKLFQG</sequence>
<name>A0A645C9Z2_9ZZZZ</name>
<organism evidence="1">
    <name type="scientific">bioreactor metagenome</name>
    <dbReference type="NCBI Taxonomy" id="1076179"/>
    <lineage>
        <taxon>unclassified sequences</taxon>
        <taxon>metagenomes</taxon>
        <taxon>ecological metagenomes</taxon>
    </lineage>
</organism>
<gene>
    <name evidence="1" type="ORF">SDC9_120731</name>
</gene>
<evidence type="ECO:0000313" key="1">
    <source>
        <dbReference type="EMBL" id="MPM73749.1"/>
    </source>
</evidence>
<accession>A0A645C9Z2</accession>
<comment type="caution">
    <text evidence="1">The sequence shown here is derived from an EMBL/GenBank/DDBJ whole genome shotgun (WGS) entry which is preliminary data.</text>
</comment>
<reference evidence="1" key="1">
    <citation type="submission" date="2019-08" db="EMBL/GenBank/DDBJ databases">
        <authorList>
            <person name="Kucharzyk K."/>
            <person name="Murdoch R.W."/>
            <person name="Higgins S."/>
            <person name="Loffler F."/>
        </authorList>
    </citation>
    <scope>NUCLEOTIDE SEQUENCE</scope>
</reference>
<dbReference type="AlphaFoldDB" id="A0A645C9Z2"/>